<proteinExistence type="predicted"/>
<keyword evidence="2" id="KW-1185">Reference proteome</keyword>
<feature type="non-terminal residue" evidence="1">
    <location>
        <position position="119"/>
    </location>
</feature>
<reference evidence="1 2" key="1">
    <citation type="submission" date="2021-06" db="EMBL/GenBank/DDBJ databases">
        <authorList>
            <person name="Kallberg Y."/>
            <person name="Tangrot J."/>
            <person name="Rosling A."/>
        </authorList>
    </citation>
    <scope>NUCLEOTIDE SEQUENCE [LARGE SCALE GENOMIC DNA]</scope>
    <source>
        <strain evidence="1 2">120-4 pot B 10/14</strain>
    </source>
</reference>
<dbReference type="Proteomes" id="UP000789901">
    <property type="component" value="Unassembled WGS sequence"/>
</dbReference>
<comment type="caution">
    <text evidence="1">The sequence shown here is derived from an EMBL/GenBank/DDBJ whole genome shotgun (WGS) entry which is preliminary data.</text>
</comment>
<evidence type="ECO:0000313" key="1">
    <source>
        <dbReference type="EMBL" id="CAG8800594.1"/>
    </source>
</evidence>
<dbReference type="EMBL" id="CAJVQB010022884">
    <property type="protein sequence ID" value="CAG8800594.1"/>
    <property type="molecule type" value="Genomic_DNA"/>
</dbReference>
<sequence>MSTSSRAETLAATNWRNVNSQRKTDEQDDLIHFEPREYDDVYAFSTYPKYTSKTTISMPIYYEVQLNEEEENNEHIVITDPDDVPVLSLHDVAIDNHATALTLNSRIETPDVLPIEVMY</sequence>
<protein>
    <submittedName>
        <fullName evidence="1">5272_t:CDS:1</fullName>
    </submittedName>
</protein>
<evidence type="ECO:0000313" key="2">
    <source>
        <dbReference type="Proteomes" id="UP000789901"/>
    </source>
</evidence>
<name>A0ABN7VUY8_GIGMA</name>
<gene>
    <name evidence="1" type="ORF">GMARGA_LOCUS23001</name>
</gene>
<organism evidence="1 2">
    <name type="scientific">Gigaspora margarita</name>
    <dbReference type="NCBI Taxonomy" id="4874"/>
    <lineage>
        <taxon>Eukaryota</taxon>
        <taxon>Fungi</taxon>
        <taxon>Fungi incertae sedis</taxon>
        <taxon>Mucoromycota</taxon>
        <taxon>Glomeromycotina</taxon>
        <taxon>Glomeromycetes</taxon>
        <taxon>Diversisporales</taxon>
        <taxon>Gigasporaceae</taxon>
        <taxon>Gigaspora</taxon>
    </lineage>
</organism>
<accession>A0ABN7VUY8</accession>